<evidence type="ECO:0000313" key="2">
    <source>
        <dbReference type="Proteomes" id="UP001162501"/>
    </source>
</evidence>
<gene>
    <name evidence="1" type="ORF">MRATA1EN22A_LOCUS24780</name>
</gene>
<reference evidence="1" key="1">
    <citation type="submission" date="2023-05" db="EMBL/GenBank/DDBJ databases">
        <authorList>
            <consortium name="ELIXIR-Norway"/>
        </authorList>
    </citation>
    <scope>NUCLEOTIDE SEQUENCE</scope>
</reference>
<accession>A0AC60A281</accession>
<evidence type="ECO:0000313" key="1">
    <source>
        <dbReference type="EMBL" id="CAN0536384.1"/>
    </source>
</evidence>
<dbReference type="Proteomes" id="UP001162501">
    <property type="component" value="Chromosome 6"/>
</dbReference>
<dbReference type="EMBL" id="OX596090">
    <property type="protein sequence ID" value="CAN0536384.1"/>
    <property type="molecule type" value="Genomic_DNA"/>
</dbReference>
<proteinExistence type="predicted"/>
<name>A0AC60A281_RANTA</name>
<sequence length="148" mass="16203">MLGGYSRSLLERPTRQRADRASTSRQTCDVLAAGPPASQPPDSSSSMASWETPSHDNSYTTRVTAHRNICSGDFTQFCSHLSRRQRKTTPKQTQQPAQGNVGIRPGPAVAAGLKNHPPKQRAGQTDGRKEPNTHRRLLRENTPGCSEN</sequence>
<protein>
    <submittedName>
        <fullName evidence="1">Uncharacterized protein</fullName>
    </submittedName>
</protein>
<organism evidence="1 2">
    <name type="scientific">Rangifer tarandus platyrhynchus</name>
    <name type="common">Svalbard reindeer</name>
    <dbReference type="NCBI Taxonomy" id="3082113"/>
    <lineage>
        <taxon>Eukaryota</taxon>
        <taxon>Metazoa</taxon>
        <taxon>Chordata</taxon>
        <taxon>Craniata</taxon>
        <taxon>Vertebrata</taxon>
        <taxon>Euteleostomi</taxon>
        <taxon>Mammalia</taxon>
        <taxon>Eutheria</taxon>
        <taxon>Laurasiatheria</taxon>
        <taxon>Artiodactyla</taxon>
        <taxon>Ruminantia</taxon>
        <taxon>Pecora</taxon>
        <taxon>Cervidae</taxon>
        <taxon>Odocoileinae</taxon>
        <taxon>Rangifer</taxon>
    </lineage>
</organism>
<reference evidence="1" key="2">
    <citation type="submission" date="2025-03" db="EMBL/GenBank/DDBJ databases">
        <authorList>
            <consortium name="ELIXIR-Norway"/>
            <consortium name="Elixir Norway"/>
        </authorList>
    </citation>
    <scope>NUCLEOTIDE SEQUENCE</scope>
</reference>